<sequence>MEFQKNTDISFTTNELFMQKLTQIPIEKYHRTVAPNKAYAIESTVNRLSEKGLHYDSATGLELQRKSTTILDFGDHCVGRVSLSIRSVGSPPDAPVKLKLSFGETLEEVQRPFESYHGELSSSWLQEELLTLDVLPSTLELKRRFAFRFAKIEVIDTSPKYHIWLSLTCKTESSADPDAFKSLETEDELLKKIDLVAQKTLAQCMQEVFEDGPKRDRRLWLGDLRLQALANYKTFHATELVKKCLYLFAAKTTDEGQVSANVFTEPVLIPDDTFLADYSLFFIDTLLQYFQETQDAETLDELYPIAVAQGSLLQKAIHSSGKVEPPSGWWAFIDWNDELDKQVAIQGIFIYSYKKLRKLAELKRDKDLFAETNCLIELLEQYALKEYYQEEQQLFIDPKTNQRSIASQTWMVLAEVGDETFRRSVLIKTLERANKMVGCNTPYMYHHYVEALFQEGFQQQAVELLKSYWGGMIHAGADTFWEVYNPEAPDLSPYGDAMINSYCHAWSCTPCYLLRTYEFE</sequence>
<dbReference type="OrthoDB" id="9815108at2"/>
<keyword evidence="5" id="KW-1185">Reference proteome</keyword>
<dbReference type="Gene3D" id="1.50.10.10">
    <property type="match status" value="1"/>
</dbReference>
<dbReference type="SUPFAM" id="SSF48208">
    <property type="entry name" value="Six-hairpin glycosidases"/>
    <property type="match status" value="1"/>
</dbReference>
<dbReference type="GO" id="GO:0005975">
    <property type="term" value="P:carbohydrate metabolic process"/>
    <property type="evidence" value="ECO:0007669"/>
    <property type="project" value="InterPro"/>
</dbReference>
<dbReference type="PANTHER" id="PTHR34987">
    <property type="entry name" value="C, PUTATIVE (AFU_ORTHOLOGUE AFUA_3G02880)-RELATED"/>
    <property type="match status" value="1"/>
</dbReference>
<evidence type="ECO:0000259" key="2">
    <source>
        <dbReference type="Pfam" id="PF21104"/>
    </source>
</evidence>
<accession>A0A242KCJ4</accession>
<dbReference type="Pfam" id="PF21104">
    <property type="entry name" value="Glyco_hydro_78_N"/>
    <property type="match status" value="1"/>
</dbReference>
<dbReference type="AlphaFoldDB" id="A0A242KCJ4"/>
<dbReference type="RefSeq" id="WP_086347824.1">
    <property type="nucleotide sequence ID" value="NZ_CP147247.1"/>
</dbReference>
<protein>
    <submittedName>
        <fullName evidence="3">Uncharacterized protein</fullName>
    </submittedName>
</protein>
<feature type="domain" description="Glycosyl hydrolase family 78 alpha-rhamnosidase N-terminal" evidence="2">
    <location>
        <begin position="55"/>
        <end position="165"/>
    </location>
</feature>
<gene>
    <name evidence="4" type="ORF">A5888_000676</name>
    <name evidence="3" type="ORF">A5888_000707</name>
</gene>
<proteinExistence type="predicted"/>
<dbReference type="InterPro" id="IPR008928">
    <property type="entry name" value="6-hairpin_glycosidase_sf"/>
</dbReference>
<dbReference type="Pfam" id="PF17389">
    <property type="entry name" value="Bac_rhamnosid6H"/>
    <property type="match status" value="1"/>
</dbReference>
<reference evidence="3" key="1">
    <citation type="submission" date="2017-05" db="EMBL/GenBank/DDBJ databases">
        <title>The Genome Sequence of Enterococcus sp. 9E7_DIV0242.</title>
        <authorList>
            <consortium name="The Broad Institute Genomics Platform"/>
            <consortium name="The Broad Institute Genomic Center for Infectious Diseases"/>
            <person name="Earl A."/>
            <person name="Manson A."/>
            <person name="Schwartman J."/>
            <person name="Gilmore M."/>
            <person name="Abouelleil A."/>
            <person name="Cao P."/>
            <person name="Chapman S."/>
            <person name="Cusick C."/>
            <person name="Shea T."/>
            <person name="Young S."/>
            <person name="Neafsey D."/>
            <person name="Nusbaum C."/>
            <person name="Birren B."/>
        </authorList>
    </citation>
    <scope>NUCLEOTIDE SEQUENCE [LARGE SCALE GENOMIC DNA]</scope>
    <source>
        <strain evidence="3">9E7_DIV0242</strain>
    </source>
</reference>
<evidence type="ECO:0000259" key="1">
    <source>
        <dbReference type="Pfam" id="PF17389"/>
    </source>
</evidence>
<dbReference type="EMBL" id="NGMM01000001">
    <property type="protein sequence ID" value="OTP18893.1"/>
    <property type="molecule type" value="Genomic_DNA"/>
</dbReference>
<dbReference type="PANTHER" id="PTHR34987:SF4">
    <property type="entry name" value="ALPHA-L-RHAMNOSIDASE C-TERMINAL DOMAIN-CONTAINING PROTEIN"/>
    <property type="match status" value="1"/>
</dbReference>
<dbReference type="InterPro" id="IPR049164">
    <property type="entry name" value="Glyco_hydro_78_N"/>
</dbReference>
<reference evidence="4" key="3">
    <citation type="submission" date="2024-03" db="EMBL/GenBank/DDBJ databases">
        <title>The Genome Sequence of Enterococcus sp. DIV0242b.</title>
        <authorList>
            <consortium name="The Broad Institute Genomics Platform"/>
            <consortium name="The Broad Institute Microbial Omics Core"/>
            <consortium name="The Broad Institute Genomic Center for Infectious Diseases"/>
            <person name="Earl A."/>
            <person name="Manson A."/>
            <person name="Gilmore M."/>
            <person name="Schwartman J."/>
            <person name="Shea T."/>
            <person name="Abouelleil A."/>
            <person name="Cao P."/>
            <person name="Chapman S."/>
            <person name="Cusick C."/>
            <person name="Young S."/>
            <person name="Neafsey D."/>
            <person name="Nusbaum C."/>
            <person name="Birren B."/>
        </authorList>
    </citation>
    <scope>NUCLEOTIDE SEQUENCE</scope>
    <source>
        <strain evidence="4">9E7_DIV0242</strain>
    </source>
</reference>
<reference evidence="4" key="2">
    <citation type="submission" date="2017-05" db="EMBL/GenBank/DDBJ databases">
        <authorList>
            <consortium name="The Broad Institute Genomics Platform"/>
            <consortium name="The Broad Institute Genomic Center for Infectious Diseases"/>
            <person name="Earl A."/>
            <person name="Manson A."/>
            <person name="Schwartman J."/>
            <person name="Gilmore M."/>
            <person name="Abouelleil A."/>
            <person name="Cao P."/>
            <person name="Chapman S."/>
            <person name="Cusick C."/>
            <person name="Shea T."/>
            <person name="Young S."/>
            <person name="Neafsey D."/>
            <person name="Nusbaum C."/>
            <person name="Birren B."/>
        </authorList>
    </citation>
    <scope>NUCLEOTIDE SEQUENCE</scope>
    <source>
        <strain evidence="4">9E7_DIV0242</strain>
    </source>
</reference>
<name>A0A242KCJ4_9ENTE</name>
<evidence type="ECO:0000313" key="4">
    <source>
        <dbReference type="EMBL" id="WYJ88957.1"/>
    </source>
</evidence>
<evidence type="ECO:0000313" key="3">
    <source>
        <dbReference type="EMBL" id="OTP18893.1"/>
    </source>
</evidence>
<feature type="domain" description="Alpha-L-rhamnosidase six-hairpin glycosidase" evidence="1">
    <location>
        <begin position="182"/>
        <end position="514"/>
    </location>
</feature>
<dbReference type="InterPro" id="IPR012341">
    <property type="entry name" value="6hp_glycosidase-like_sf"/>
</dbReference>
<organism evidence="3">
    <name type="scientific">Candidatus Enterococcus clewellii</name>
    <dbReference type="NCBI Taxonomy" id="1834193"/>
    <lineage>
        <taxon>Bacteria</taxon>
        <taxon>Bacillati</taxon>
        <taxon>Bacillota</taxon>
        <taxon>Bacilli</taxon>
        <taxon>Lactobacillales</taxon>
        <taxon>Enterococcaceae</taxon>
        <taxon>Enterococcus</taxon>
    </lineage>
</organism>
<dbReference type="InterPro" id="IPR035396">
    <property type="entry name" value="Bac_rhamnosid6H"/>
</dbReference>
<evidence type="ECO:0000313" key="5">
    <source>
        <dbReference type="Proteomes" id="UP000195141"/>
    </source>
</evidence>
<dbReference type="EMBL" id="CP147247">
    <property type="protein sequence ID" value="WYJ88957.1"/>
    <property type="molecule type" value="Genomic_DNA"/>
</dbReference>
<dbReference type="Proteomes" id="UP000195141">
    <property type="component" value="Chromosome"/>
</dbReference>